<reference evidence="7" key="1">
    <citation type="submission" date="2021-04" db="EMBL/GenBank/DDBJ databases">
        <title>Oceanospirillales bacteria with DddD are important DMSP degraders in coastal seawater.</title>
        <authorList>
            <person name="Liu J."/>
        </authorList>
    </citation>
    <scope>NUCLEOTIDE SEQUENCE</scope>
    <source>
        <strain evidence="7">D13-4</strain>
    </source>
</reference>
<dbReference type="Pfam" id="PF18914">
    <property type="entry name" value="DUF5666"/>
    <property type="match status" value="1"/>
</dbReference>
<keyword evidence="2 4" id="KW-0479">Metal-binding</keyword>
<dbReference type="EMBL" id="CP073346">
    <property type="protein sequence ID" value="UTW08456.1"/>
    <property type="molecule type" value="Genomic_DNA"/>
</dbReference>
<dbReference type="SUPFAM" id="SSF46626">
    <property type="entry name" value="Cytochrome c"/>
    <property type="match status" value="1"/>
</dbReference>
<organism evidence="7 8">
    <name type="scientific">Pseudomonas benzenivorans</name>
    <dbReference type="NCBI Taxonomy" id="556533"/>
    <lineage>
        <taxon>Bacteria</taxon>
        <taxon>Pseudomonadati</taxon>
        <taxon>Pseudomonadota</taxon>
        <taxon>Gammaproteobacteria</taxon>
        <taxon>Pseudomonadales</taxon>
        <taxon>Pseudomonadaceae</taxon>
        <taxon>Pseudomonas</taxon>
    </lineage>
</organism>
<evidence type="ECO:0000256" key="4">
    <source>
        <dbReference type="PROSITE-ProRule" id="PRU00433"/>
    </source>
</evidence>
<keyword evidence="8" id="KW-1185">Reference proteome</keyword>
<name>A0ABY5H9H3_9PSED</name>
<feature type="domain" description="Cytochrome c" evidence="6">
    <location>
        <begin position="35"/>
        <end position="134"/>
    </location>
</feature>
<gene>
    <name evidence="7" type="ORF">KDW96_03780</name>
</gene>
<feature type="signal peptide" evidence="5">
    <location>
        <begin position="1"/>
        <end position="26"/>
    </location>
</feature>
<keyword evidence="1 4" id="KW-0349">Heme</keyword>
<dbReference type="InterPro" id="IPR036909">
    <property type="entry name" value="Cyt_c-like_dom_sf"/>
</dbReference>
<dbReference type="RefSeq" id="WP_255839093.1">
    <property type="nucleotide sequence ID" value="NZ_CP073346.1"/>
</dbReference>
<proteinExistence type="predicted"/>
<evidence type="ECO:0000259" key="6">
    <source>
        <dbReference type="PROSITE" id="PS51007"/>
    </source>
</evidence>
<sequence>MSAQTTRTVALVLLLTLAAATPSQVAAEDAAAAAADADTAVDYRQVQGILLGHCARCHAEQGLMGPAPEGYVLTSYAATLAFDERARVVPGAAEASELVRRIRGQARPRMPHDGPPYLDEQAIALIVAWINQGARDAQGNRPPLPVGAKVRLHGTLQADWHLDELALRVNAATRLEHAPQPGDYVQVRGRLLNDGSLRVERIRPR</sequence>
<accession>A0ABY5H9H3</accession>
<dbReference type="Proteomes" id="UP001059672">
    <property type="component" value="Chromosome"/>
</dbReference>
<dbReference type="Gene3D" id="1.10.760.10">
    <property type="entry name" value="Cytochrome c-like domain"/>
    <property type="match status" value="1"/>
</dbReference>
<evidence type="ECO:0000313" key="8">
    <source>
        <dbReference type="Proteomes" id="UP001059672"/>
    </source>
</evidence>
<evidence type="ECO:0000256" key="1">
    <source>
        <dbReference type="ARBA" id="ARBA00022617"/>
    </source>
</evidence>
<evidence type="ECO:0000256" key="2">
    <source>
        <dbReference type="ARBA" id="ARBA00022723"/>
    </source>
</evidence>
<evidence type="ECO:0000256" key="3">
    <source>
        <dbReference type="ARBA" id="ARBA00023004"/>
    </source>
</evidence>
<dbReference type="InterPro" id="IPR043724">
    <property type="entry name" value="DUF5666"/>
</dbReference>
<keyword evidence="5" id="KW-0732">Signal</keyword>
<protein>
    <recommendedName>
        <fullName evidence="6">Cytochrome c domain-containing protein</fullName>
    </recommendedName>
</protein>
<dbReference type="InterPro" id="IPR009056">
    <property type="entry name" value="Cyt_c-like_dom"/>
</dbReference>
<feature type="chain" id="PRO_5046682642" description="Cytochrome c domain-containing protein" evidence="5">
    <location>
        <begin position="27"/>
        <end position="205"/>
    </location>
</feature>
<evidence type="ECO:0000313" key="7">
    <source>
        <dbReference type="EMBL" id="UTW08456.1"/>
    </source>
</evidence>
<keyword evidence="3 4" id="KW-0408">Iron</keyword>
<evidence type="ECO:0000256" key="5">
    <source>
        <dbReference type="SAM" id="SignalP"/>
    </source>
</evidence>
<dbReference type="PROSITE" id="PS51007">
    <property type="entry name" value="CYTC"/>
    <property type="match status" value="1"/>
</dbReference>